<comment type="caution">
    <text evidence="1">The sequence shown here is derived from an EMBL/GenBank/DDBJ whole genome shotgun (WGS) entry which is preliminary data.</text>
</comment>
<dbReference type="Proteomes" id="UP000470213">
    <property type="component" value="Unassembled WGS sequence"/>
</dbReference>
<accession>A0A7X5LIX4</accession>
<dbReference type="InterPro" id="IPR046904">
    <property type="entry name" value="ABC-3C_MC2"/>
</dbReference>
<reference evidence="1 2" key="1">
    <citation type="submission" date="2020-01" db="EMBL/GenBank/DDBJ databases">
        <authorList>
            <person name="Chen J."/>
            <person name="Zhu S."/>
            <person name="Yang J."/>
        </authorList>
    </citation>
    <scope>NUCLEOTIDE SEQUENCE [LARGE SCALE GENOMIC DNA]</scope>
    <source>
        <strain evidence="1 2">345S023</strain>
    </source>
</reference>
<organism evidence="1 2">
    <name type="scientific">Alteromonas profundi</name>
    <dbReference type="NCBI Taxonomy" id="2696062"/>
    <lineage>
        <taxon>Bacteria</taxon>
        <taxon>Pseudomonadati</taxon>
        <taxon>Pseudomonadota</taxon>
        <taxon>Gammaproteobacteria</taxon>
        <taxon>Alteromonadales</taxon>
        <taxon>Alteromonadaceae</taxon>
        <taxon>Alteromonas/Salinimonas group</taxon>
        <taxon>Alteromonas</taxon>
    </lineage>
</organism>
<evidence type="ECO:0000313" key="2">
    <source>
        <dbReference type="Proteomes" id="UP000470213"/>
    </source>
</evidence>
<protein>
    <recommendedName>
        <fullName evidence="3">Threonine transporter</fullName>
    </recommendedName>
</protein>
<evidence type="ECO:0000313" key="1">
    <source>
        <dbReference type="EMBL" id="NDV90133.1"/>
    </source>
</evidence>
<evidence type="ECO:0008006" key="3">
    <source>
        <dbReference type="Google" id="ProtNLM"/>
    </source>
</evidence>
<dbReference type="Pfam" id="PF20288">
    <property type="entry name" value="MC2"/>
    <property type="match status" value="1"/>
</dbReference>
<keyword evidence="2" id="KW-1185">Reference proteome</keyword>
<dbReference type="EMBL" id="JAAAWN010000003">
    <property type="protein sequence ID" value="NDV90133.1"/>
    <property type="molecule type" value="Genomic_DNA"/>
</dbReference>
<dbReference type="RefSeq" id="WP_163083734.1">
    <property type="nucleotide sequence ID" value="NZ_JAAAWN010000003.1"/>
</dbReference>
<proteinExistence type="predicted"/>
<dbReference type="AlphaFoldDB" id="A0A7X5LIX4"/>
<name>A0A7X5LIX4_9ALTE</name>
<sequence>MEQVKLKVPQIFNSDVELATRAALILSSMEGEKFDIDELVLLDYALLYSSEFNGPSNLHPAVPNHLAEIAQRRELLPQSLLFFIKKGLIDVHYDENGKSFCANENTNSFVSCLNSSYFIKIWERLSWLSEHYNRIIQIPIMELRKGVSSSV</sequence>
<gene>
    <name evidence="1" type="ORF">GTH32_02850</name>
</gene>